<sequence length="244" mass="25043">MSDDLTTGLRELAESGQMPPRVPGAEVRRRAGVRRRRRAAVAAAGVSAVAALGVALLLNLTGPGPHERPSPASTGTPSTHAAPSATVYLARRVLVIGDRVLRVSAGTFDTRTPTGRMTVTARREIMTQPGKAVGFKGSYSVKVPWVVELSADDGTSTFLGGLTYDSKAPGNYDTTNGWIGLGVEDAKWVYERLSVGDVVVVEDGRGTPVPGRTPPPDDGGSGGAAGNPSVVSSRHGSTGTGGSG</sequence>
<evidence type="ECO:0000256" key="6">
    <source>
        <dbReference type="SAM" id="MobiDB-lite"/>
    </source>
</evidence>
<accession>A0ABP6LGS7</accession>
<evidence type="ECO:0000313" key="10">
    <source>
        <dbReference type="Proteomes" id="UP001501532"/>
    </source>
</evidence>
<evidence type="ECO:0000256" key="1">
    <source>
        <dbReference type="ARBA" id="ARBA00004752"/>
    </source>
</evidence>
<feature type="compositionally biased region" description="Polar residues" evidence="6">
    <location>
        <begin position="71"/>
        <end position="81"/>
    </location>
</feature>
<gene>
    <name evidence="9" type="ORF">GCM10010448_25130</name>
</gene>
<keyword evidence="3" id="KW-0133">Cell shape</keyword>
<comment type="caution">
    <text evidence="9">The sequence shown here is derived from an EMBL/GenBank/DDBJ whole genome shotgun (WGS) entry which is preliminary data.</text>
</comment>
<feature type="transmembrane region" description="Helical" evidence="7">
    <location>
        <begin position="39"/>
        <end position="60"/>
    </location>
</feature>
<evidence type="ECO:0000256" key="4">
    <source>
        <dbReference type="ARBA" id="ARBA00022984"/>
    </source>
</evidence>
<evidence type="ECO:0000256" key="7">
    <source>
        <dbReference type="SAM" id="Phobius"/>
    </source>
</evidence>
<protein>
    <recommendedName>
        <fullName evidence="8">L,D-TPase catalytic domain-containing protein</fullName>
    </recommendedName>
</protein>
<keyword evidence="7" id="KW-0812">Transmembrane</keyword>
<keyword evidence="10" id="KW-1185">Reference proteome</keyword>
<evidence type="ECO:0000313" key="9">
    <source>
        <dbReference type="EMBL" id="GAA3041523.1"/>
    </source>
</evidence>
<keyword evidence="5" id="KW-0961">Cell wall biogenesis/degradation</keyword>
<dbReference type="Pfam" id="PF03734">
    <property type="entry name" value="YkuD"/>
    <property type="match status" value="1"/>
</dbReference>
<dbReference type="EMBL" id="BAAAUF010000018">
    <property type="protein sequence ID" value="GAA3041523.1"/>
    <property type="molecule type" value="Genomic_DNA"/>
</dbReference>
<feature type="region of interest" description="Disordered" evidence="6">
    <location>
        <begin position="63"/>
        <end position="82"/>
    </location>
</feature>
<organism evidence="9 10">
    <name type="scientific">Streptomyces glomeratus</name>
    <dbReference type="NCBI Taxonomy" id="284452"/>
    <lineage>
        <taxon>Bacteria</taxon>
        <taxon>Bacillati</taxon>
        <taxon>Actinomycetota</taxon>
        <taxon>Actinomycetes</taxon>
        <taxon>Kitasatosporales</taxon>
        <taxon>Streptomycetaceae</taxon>
        <taxon>Streptomyces</taxon>
    </lineage>
</organism>
<evidence type="ECO:0000256" key="2">
    <source>
        <dbReference type="ARBA" id="ARBA00022679"/>
    </source>
</evidence>
<feature type="region of interest" description="Disordered" evidence="6">
    <location>
        <begin position="202"/>
        <end position="244"/>
    </location>
</feature>
<evidence type="ECO:0000256" key="3">
    <source>
        <dbReference type="ARBA" id="ARBA00022960"/>
    </source>
</evidence>
<dbReference type="InterPro" id="IPR038063">
    <property type="entry name" value="Transpep_catalytic_dom"/>
</dbReference>
<reference evidence="10" key="1">
    <citation type="journal article" date="2019" name="Int. J. Syst. Evol. Microbiol.">
        <title>The Global Catalogue of Microorganisms (GCM) 10K type strain sequencing project: providing services to taxonomists for standard genome sequencing and annotation.</title>
        <authorList>
            <consortium name="The Broad Institute Genomics Platform"/>
            <consortium name="The Broad Institute Genome Sequencing Center for Infectious Disease"/>
            <person name="Wu L."/>
            <person name="Ma J."/>
        </authorList>
    </citation>
    <scope>NUCLEOTIDE SEQUENCE [LARGE SCALE GENOMIC DNA]</scope>
    <source>
        <strain evidence="10">JCM 9091</strain>
    </source>
</reference>
<feature type="domain" description="L,D-TPase catalytic" evidence="8">
    <location>
        <begin position="99"/>
        <end position="201"/>
    </location>
</feature>
<dbReference type="CDD" id="cd16913">
    <property type="entry name" value="YkuD_like"/>
    <property type="match status" value="1"/>
</dbReference>
<name>A0ABP6LGS7_9ACTN</name>
<keyword evidence="7" id="KW-0472">Membrane</keyword>
<dbReference type="RefSeq" id="WP_234512510.1">
    <property type="nucleotide sequence ID" value="NZ_BAAAUF010000018.1"/>
</dbReference>
<evidence type="ECO:0000259" key="8">
    <source>
        <dbReference type="Pfam" id="PF03734"/>
    </source>
</evidence>
<feature type="compositionally biased region" description="Low complexity" evidence="6">
    <location>
        <begin position="226"/>
        <end position="237"/>
    </location>
</feature>
<dbReference type="Gene3D" id="2.40.440.10">
    <property type="entry name" value="L,D-transpeptidase catalytic domain-like"/>
    <property type="match status" value="1"/>
</dbReference>
<keyword evidence="4" id="KW-0573">Peptidoglycan synthesis</keyword>
<dbReference type="InterPro" id="IPR005490">
    <property type="entry name" value="LD_TPept_cat_dom"/>
</dbReference>
<keyword evidence="7" id="KW-1133">Transmembrane helix</keyword>
<comment type="pathway">
    <text evidence="1">Cell wall biogenesis; peptidoglycan biosynthesis.</text>
</comment>
<proteinExistence type="predicted"/>
<dbReference type="Proteomes" id="UP001501532">
    <property type="component" value="Unassembled WGS sequence"/>
</dbReference>
<evidence type="ECO:0000256" key="5">
    <source>
        <dbReference type="ARBA" id="ARBA00023316"/>
    </source>
</evidence>
<dbReference type="SUPFAM" id="SSF141523">
    <property type="entry name" value="L,D-transpeptidase catalytic domain-like"/>
    <property type="match status" value="1"/>
</dbReference>
<keyword evidence="2" id="KW-0808">Transferase</keyword>
<feature type="region of interest" description="Disordered" evidence="6">
    <location>
        <begin position="1"/>
        <end position="30"/>
    </location>
</feature>